<dbReference type="PROSITE" id="PS00373">
    <property type="entry name" value="GART"/>
    <property type="match status" value="1"/>
</dbReference>
<proteinExistence type="inferred from homology"/>
<dbReference type="PATRIC" id="fig|1208922.3.peg.628"/>
<evidence type="ECO:0000256" key="8">
    <source>
        <dbReference type="HAMAP-Rule" id="MF_00182"/>
    </source>
</evidence>
<dbReference type="SUPFAM" id="SSF50486">
    <property type="entry name" value="FMT C-terminal domain-like"/>
    <property type="match status" value="1"/>
</dbReference>
<dbReference type="SUPFAM" id="SSF53328">
    <property type="entry name" value="Formyltransferase"/>
    <property type="match status" value="1"/>
</dbReference>
<keyword evidence="5 8" id="KW-0808">Transferase</keyword>
<evidence type="ECO:0000256" key="6">
    <source>
        <dbReference type="ARBA" id="ARBA00022917"/>
    </source>
</evidence>
<name>M1LX08_9PROT</name>
<dbReference type="RefSeq" id="WP_015237618.1">
    <property type="nucleotide sequence ID" value="NC_020285.1"/>
</dbReference>
<evidence type="ECO:0000256" key="1">
    <source>
        <dbReference type="ARBA" id="ARBA00002606"/>
    </source>
</evidence>
<dbReference type="HOGENOM" id="CLU_033347_1_2_4"/>
<keyword evidence="6 8" id="KW-0648">Protein biosynthesis</keyword>
<dbReference type="HAMAP" id="MF_00182">
    <property type="entry name" value="Formyl_trans"/>
    <property type="match status" value="1"/>
</dbReference>
<dbReference type="InterPro" id="IPR036477">
    <property type="entry name" value="Formyl_transf_N_sf"/>
</dbReference>
<dbReference type="NCBIfam" id="TIGR00460">
    <property type="entry name" value="fmt"/>
    <property type="match status" value="1"/>
</dbReference>
<dbReference type="InterPro" id="IPR044135">
    <property type="entry name" value="Met-tRNA-FMT_C"/>
</dbReference>
<reference evidence="11 12" key="1">
    <citation type="journal article" date="2013" name="Genome Biol. Evol.">
        <title>Genome evolution and phylogenomic analysis of candidatus kinetoplastibacterium, the betaproteobacterial endosymbionts of strigomonas and angomonas.</title>
        <authorList>
            <person name="Alves J.M."/>
            <person name="Serrano M.G."/>
            <person name="Maia da Silva F."/>
            <person name="Voegtly L.J."/>
            <person name="Matveyev A.V."/>
            <person name="Teixeira M.M."/>
            <person name="Camargo E.P."/>
            <person name="Buck G.A."/>
        </authorList>
    </citation>
    <scope>NUCLEOTIDE SEQUENCE [LARGE SCALE GENOMIC DNA]</scope>
    <source>
        <strain evidence="11 12">TCC012E</strain>
    </source>
</reference>
<dbReference type="CDD" id="cd08646">
    <property type="entry name" value="FMT_core_Met-tRNA-FMT_N"/>
    <property type="match status" value="1"/>
</dbReference>
<dbReference type="EC" id="2.1.2.9" evidence="3 8"/>
<protein>
    <recommendedName>
        <fullName evidence="4 8">Methionyl-tRNA formyltransferase</fullName>
        <ecNumber evidence="3 8">2.1.2.9</ecNumber>
    </recommendedName>
</protein>
<accession>M1LX08</accession>
<dbReference type="Gene3D" id="3.40.50.170">
    <property type="entry name" value="Formyl transferase, N-terminal domain"/>
    <property type="match status" value="1"/>
</dbReference>
<dbReference type="Gene3D" id="3.10.25.10">
    <property type="entry name" value="Formyl transferase, C-terminal domain"/>
    <property type="match status" value="1"/>
</dbReference>
<keyword evidence="12" id="KW-1185">Reference proteome</keyword>
<dbReference type="PANTHER" id="PTHR11138">
    <property type="entry name" value="METHIONYL-TRNA FORMYLTRANSFERASE"/>
    <property type="match status" value="1"/>
</dbReference>
<organism evidence="11 12">
    <name type="scientific">Candidatus Kinetoplastidibacterium blastocrithidiae TCC012E</name>
    <dbReference type="NCBI Taxonomy" id="1208922"/>
    <lineage>
        <taxon>Bacteria</taxon>
        <taxon>Pseudomonadati</taxon>
        <taxon>Pseudomonadota</taxon>
        <taxon>Betaproteobacteria</taxon>
        <taxon>Candidatus Kinetoplastidibacterium</taxon>
    </lineage>
</organism>
<evidence type="ECO:0000256" key="2">
    <source>
        <dbReference type="ARBA" id="ARBA00010699"/>
    </source>
</evidence>
<evidence type="ECO:0000259" key="10">
    <source>
        <dbReference type="Pfam" id="PF02911"/>
    </source>
</evidence>
<gene>
    <name evidence="8" type="primary">fmt</name>
    <name evidence="11" type="ORF">BCUE_0070</name>
</gene>
<comment type="catalytic activity">
    <reaction evidence="7 8">
        <text>L-methionyl-tRNA(fMet) + (6R)-10-formyltetrahydrofolate = N-formyl-L-methionyl-tRNA(fMet) + (6S)-5,6,7,8-tetrahydrofolate + H(+)</text>
        <dbReference type="Rhea" id="RHEA:24380"/>
        <dbReference type="Rhea" id="RHEA-COMP:9952"/>
        <dbReference type="Rhea" id="RHEA-COMP:9953"/>
        <dbReference type="ChEBI" id="CHEBI:15378"/>
        <dbReference type="ChEBI" id="CHEBI:57453"/>
        <dbReference type="ChEBI" id="CHEBI:78530"/>
        <dbReference type="ChEBI" id="CHEBI:78844"/>
        <dbReference type="ChEBI" id="CHEBI:195366"/>
        <dbReference type="EC" id="2.1.2.9"/>
    </reaction>
</comment>
<dbReference type="GO" id="GO:0005829">
    <property type="term" value="C:cytosol"/>
    <property type="evidence" value="ECO:0007669"/>
    <property type="project" value="TreeGrafter"/>
</dbReference>
<evidence type="ECO:0000313" key="12">
    <source>
        <dbReference type="Proteomes" id="UP000011563"/>
    </source>
</evidence>
<dbReference type="InterPro" id="IPR011034">
    <property type="entry name" value="Formyl_transferase-like_C_sf"/>
</dbReference>
<dbReference type="GO" id="GO:0004479">
    <property type="term" value="F:methionyl-tRNA formyltransferase activity"/>
    <property type="evidence" value="ECO:0007669"/>
    <property type="project" value="UniProtKB-UniRule"/>
</dbReference>
<evidence type="ECO:0000259" key="9">
    <source>
        <dbReference type="Pfam" id="PF00551"/>
    </source>
</evidence>
<dbReference type="InterPro" id="IPR001555">
    <property type="entry name" value="GART_AS"/>
</dbReference>
<evidence type="ECO:0000256" key="4">
    <source>
        <dbReference type="ARBA" id="ARBA00016014"/>
    </source>
</evidence>
<dbReference type="Pfam" id="PF02911">
    <property type="entry name" value="Formyl_trans_C"/>
    <property type="match status" value="1"/>
</dbReference>
<dbReference type="Pfam" id="PF00551">
    <property type="entry name" value="Formyl_trans_N"/>
    <property type="match status" value="1"/>
</dbReference>
<dbReference type="Proteomes" id="UP000011563">
    <property type="component" value="Chromosome"/>
</dbReference>
<evidence type="ECO:0000256" key="5">
    <source>
        <dbReference type="ARBA" id="ARBA00022679"/>
    </source>
</evidence>
<dbReference type="InterPro" id="IPR005794">
    <property type="entry name" value="Fmt"/>
</dbReference>
<dbReference type="InterPro" id="IPR005793">
    <property type="entry name" value="Formyl_trans_C"/>
</dbReference>
<dbReference type="EMBL" id="CP003807">
    <property type="protein sequence ID" value="AGF50062.1"/>
    <property type="molecule type" value="Genomic_DNA"/>
</dbReference>
<feature type="domain" description="Formyl transferase N-terminal" evidence="9">
    <location>
        <begin position="1"/>
        <end position="181"/>
    </location>
</feature>
<comment type="similarity">
    <text evidence="2 8">Belongs to the Fmt family.</text>
</comment>
<dbReference type="InterPro" id="IPR002376">
    <property type="entry name" value="Formyl_transf_N"/>
</dbReference>
<evidence type="ECO:0000313" key="11">
    <source>
        <dbReference type="EMBL" id="AGF50062.1"/>
    </source>
</evidence>
<dbReference type="InterPro" id="IPR041711">
    <property type="entry name" value="Met-tRNA-FMT_N"/>
</dbReference>
<sequence length="318" mass="35858">MRIVFAGTSEFAYDHLFSLISSGYDIHTVITQPDRPSGRGLIKKDGIVKRLAILNNINVIQPHTFKKDDLPADFINNLENIKPDIMVVVSYGMILPQWVLDLPTFGCVNVHASLLPRWRGAAPIQRAIEYGDKRTGITVIKMDKGLDTGNILFRSSVPILDSYKTLDLQKILAEEGSRAINYVLDNIEKITPELQSIYNITYAKKIEKNEALLDFYDDAFSLSRKIRAFNPFPGAIIRLNAFKDPLKVWDAIPLKNDNLRGVPGAIESFDDEGVNVFTSRGILRLLELQRLGASRSSIKDFINGYKSRFFLNKNIIAK</sequence>
<dbReference type="AlphaFoldDB" id="M1LX08"/>
<dbReference type="PANTHER" id="PTHR11138:SF5">
    <property type="entry name" value="METHIONYL-TRNA FORMYLTRANSFERASE, MITOCHONDRIAL"/>
    <property type="match status" value="1"/>
</dbReference>
<feature type="binding site" evidence="8">
    <location>
        <begin position="113"/>
        <end position="116"/>
    </location>
    <ligand>
        <name>(6S)-5,6,7,8-tetrahydrofolate</name>
        <dbReference type="ChEBI" id="CHEBI:57453"/>
    </ligand>
</feature>
<evidence type="ECO:0000256" key="7">
    <source>
        <dbReference type="ARBA" id="ARBA00048558"/>
    </source>
</evidence>
<comment type="function">
    <text evidence="1 8">Attaches a formyl group to the free amino group of methionyl-tRNA(fMet). The formyl group appears to play a dual role in the initiator identity of N-formylmethionyl-tRNA by promoting its recognition by IF2 and preventing the misappropriation of this tRNA by the elongation apparatus.</text>
</comment>
<feature type="domain" description="Formyl transferase C-terminal" evidence="10">
    <location>
        <begin position="205"/>
        <end position="305"/>
    </location>
</feature>
<dbReference type="InterPro" id="IPR037022">
    <property type="entry name" value="Formyl_trans_C_sf"/>
</dbReference>
<dbReference type="KEGG" id="kbt:BCUE_0070"/>
<evidence type="ECO:0000256" key="3">
    <source>
        <dbReference type="ARBA" id="ARBA00012261"/>
    </source>
</evidence>
<dbReference type="CDD" id="cd08704">
    <property type="entry name" value="Met_tRNA_FMT_C"/>
    <property type="match status" value="1"/>
</dbReference>